<keyword evidence="2" id="KW-0812">Transmembrane</keyword>
<evidence type="ECO:0000313" key="4">
    <source>
        <dbReference type="Proteomes" id="UP001595872"/>
    </source>
</evidence>
<sequence>MGRPTQSGGAGSGRSPDLSENRPPDADGHDPGDVPPGHRPGGGLARAGDPFQRVYSSPEPPSAQRRPRLLIVLVAVVSFAVAAAAVFLLVPSGGRTTAGPSGIRTTVQSGTGEPTASETPKPSASAPSKPQSSAPAPPPSTAKPFTALSLPDACTTVSASVLNRVVPGATKQQNSNNTLATCTYTSKAPFRWLLVELYLFPSTTLQDAAGEASHDFAARWTQAHNTPLERTISLERVPGLGDEAFRSYKQDKGQPVVVGEVTARRGNVEIRVGYSRQLSSGATPESLRQSALANATDTAREVLSALR</sequence>
<feature type="compositionally biased region" description="Low complexity" evidence="1">
    <location>
        <begin position="114"/>
        <end position="134"/>
    </location>
</feature>
<dbReference type="EMBL" id="JBHSIT010000015">
    <property type="protein sequence ID" value="MFC4913074.1"/>
    <property type="molecule type" value="Genomic_DNA"/>
</dbReference>
<keyword evidence="2" id="KW-1133">Transmembrane helix</keyword>
<comment type="caution">
    <text evidence="3">The sequence shown here is derived from an EMBL/GenBank/DDBJ whole genome shotgun (WGS) entry which is preliminary data.</text>
</comment>
<dbReference type="Proteomes" id="UP001595872">
    <property type="component" value="Unassembled WGS sequence"/>
</dbReference>
<gene>
    <name evidence="3" type="ORF">ACFPCY_37655</name>
</gene>
<evidence type="ECO:0000256" key="2">
    <source>
        <dbReference type="SAM" id="Phobius"/>
    </source>
</evidence>
<feature type="compositionally biased region" description="Polar residues" evidence="1">
    <location>
        <begin position="94"/>
        <end position="112"/>
    </location>
</feature>
<feature type="transmembrane region" description="Helical" evidence="2">
    <location>
        <begin position="69"/>
        <end position="90"/>
    </location>
</feature>
<keyword evidence="2" id="KW-0472">Membrane</keyword>
<name>A0ABV9UA82_9ACTN</name>
<keyword evidence="4" id="KW-1185">Reference proteome</keyword>
<feature type="region of interest" description="Disordered" evidence="1">
    <location>
        <begin position="92"/>
        <end position="147"/>
    </location>
</feature>
<organism evidence="3 4">
    <name type="scientific">Actinomadura gamaensis</name>
    <dbReference type="NCBI Taxonomy" id="1763541"/>
    <lineage>
        <taxon>Bacteria</taxon>
        <taxon>Bacillati</taxon>
        <taxon>Actinomycetota</taxon>
        <taxon>Actinomycetes</taxon>
        <taxon>Streptosporangiales</taxon>
        <taxon>Thermomonosporaceae</taxon>
        <taxon>Actinomadura</taxon>
    </lineage>
</organism>
<feature type="compositionally biased region" description="Basic and acidic residues" evidence="1">
    <location>
        <begin position="17"/>
        <end position="32"/>
    </location>
</feature>
<dbReference type="RefSeq" id="WP_378263644.1">
    <property type="nucleotide sequence ID" value="NZ_JBHSIT010000015.1"/>
</dbReference>
<evidence type="ECO:0000313" key="3">
    <source>
        <dbReference type="EMBL" id="MFC4913074.1"/>
    </source>
</evidence>
<evidence type="ECO:0008006" key="5">
    <source>
        <dbReference type="Google" id="ProtNLM"/>
    </source>
</evidence>
<accession>A0ABV9UA82</accession>
<feature type="region of interest" description="Disordered" evidence="1">
    <location>
        <begin position="1"/>
        <end position="63"/>
    </location>
</feature>
<proteinExistence type="predicted"/>
<protein>
    <recommendedName>
        <fullName evidence="5">DUF3558 domain-containing protein</fullName>
    </recommendedName>
</protein>
<reference evidence="4" key="1">
    <citation type="journal article" date="2019" name="Int. J. Syst. Evol. Microbiol.">
        <title>The Global Catalogue of Microorganisms (GCM) 10K type strain sequencing project: providing services to taxonomists for standard genome sequencing and annotation.</title>
        <authorList>
            <consortium name="The Broad Institute Genomics Platform"/>
            <consortium name="The Broad Institute Genome Sequencing Center for Infectious Disease"/>
            <person name="Wu L."/>
            <person name="Ma J."/>
        </authorList>
    </citation>
    <scope>NUCLEOTIDE SEQUENCE [LARGE SCALE GENOMIC DNA]</scope>
    <source>
        <strain evidence="4">KLKA75</strain>
    </source>
</reference>
<evidence type="ECO:0000256" key="1">
    <source>
        <dbReference type="SAM" id="MobiDB-lite"/>
    </source>
</evidence>